<protein>
    <submittedName>
        <fullName evidence="2">DUF3054 domain-containing protein</fullName>
    </submittedName>
</protein>
<sequence length="149" mass="15843">MLRHVRTLGVRPGLPASPAAALVFLGDLFGLLLFITWGLYAHNLRAWEVPVHTAETLAPFLIAWLAIAPLIGLYRSQTLRSYGQTLTILLPGWAVIAFVGALIRGTQLFPGGAGPVFVVVNVIFGLVVLAPWRILAVAAVRHTSSAAGG</sequence>
<evidence type="ECO:0000313" key="2">
    <source>
        <dbReference type="EMBL" id="MFC7057999.1"/>
    </source>
</evidence>
<gene>
    <name evidence="2" type="ORF">ACFQQG_07200</name>
</gene>
<comment type="caution">
    <text evidence="2">The sequence shown here is derived from an EMBL/GenBank/DDBJ whole genome shotgun (WGS) entry which is preliminary data.</text>
</comment>
<keyword evidence="1" id="KW-0472">Membrane</keyword>
<dbReference type="EMBL" id="JBHSZI010000001">
    <property type="protein sequence ID" value="MFC7057999.1"/>
    <property type="molecule type" value="Genomic_DNA"/>
</dbReference>
<keyword evidence="1" id="KW-0812">Transmembrane</keyword>
<dbReference type="RefSeq" id="WP_267163804.1">
    <property type="nucleotide sequence ID" value="NZ_CP112972.1"/>
</dbReference>
<dbReference type="InterPro" id="IPR021414">
    <property type="entry name" value="DUF3054"/>
</dbReference>
<keyword evidence="3" id="KW-1185">Reference proteome</keyword>
<organism evidence="2 3">
    <name type="scientific">Halovenus salina</name>
    <dbReference type="NCBI Taxonomy" id="1510225"/>
    <lineage>
        <taxon>Archaea</taxon>
        <taxon>Methanobacteriati</taxon>
        <taxon>Methanobacteriota</taxon>
        <taxon>Stenosarchaea group</taxon>
        <taxon>Halobacteria</taxon>
        <taxon>Halobacteriales</taxon>
        <taxon>Haloarculaceae</taxon>
        <taxon>Halovenus</taxon>
    </lineage>
</organism>
<evidence type="ECO:0000256" key="1">
    <source>
        <dbReference type="SAM" id="Phobius"/>
    </source>
</evidence>
<dbReference type="GeneID" id="76629947"/>
<feature type="transmembrane region" description="Helical" evidence="1">
    <location>
        <begin position="21"/>
        <end position="40"/>
    </location>
</feature>
<accession>A0ABD5W320</accession>
<dbReference type="Proteomes" id="UP001596445">
    <property type="component" value="Unassembled WGS sequence"/>
</dbReference>
<reference evidence="2 3" key="1">
    <citation type="journal article" date="2019" name="Int. J. Syst. Evol. Microbiol.">
        <title>The Global Catalogue of Microorganisms (GCM) 10K type strain sequencing project: providing services to taxonomists for standard genome sequencing and annotation.</title>
        <authorList>
            <consortium name="The Broad Institute Genomics Platform"/>
            <consortium name="The Broad Institute Genome Sequencing Center for Infectious Disease"/>
            <person name="Wu L."/>
            <person name="Ma J."/>
        </authorList>
    </citation>
    <scope>NUCLEOTIDE SEQUENCE [LARGE SCALE GENOMIC DNA]</scope>
    <source>
        <strain evidence="2 3">JCM 30072</strain>
    </source>
</reference>
<feature type="transmembrane region" description="Helical" evidence="1">
    <location>
        <begin position="56"/>
        <end position="74"/>
    </location>
</feature>
<keyword evidence="1" id="KW-1133">Transmembrane helix</keyword>
<dbReference type="Pfam" id="PF11255">
    <property type="entry name" value="DUF3054"/>
    <property type="match status" value="1"/>
</dbReference>
<feature type="transmembrane region" description="Helical" evidence="1">
    <location>
        <begin position="86"/>
        <end position="103"/>
    </location>
</feature>
<dbReference type="AlphaFoldDB" id="A0ABD5W320"/>
<proteinExistence type="predicted"/>
<feature type="transmembrane region" description="Helical" evidence="1">
    <location>
        <begin position="115"/>
        <end position="135"/>
    </location>
</feature>
<name>A0ABD5W320_9EURY</name>
<evidence type="ECO:0000313" key="3">
    <source>
        <dbReference type="Proteomes" id="UP001596445"/>
    </source>
</evidence>